<feature type="domain" description="Glycoside hydrolase family 5" evidence="18">
    <location>
        <begin position="277"/>
        <end position="440"/>
    </location>
</feature>
<dbReference type="InterPro" id="IPR017853">
    <property type="entry name" value="GH"/>
</dbReference>
<keyword evidence="10" id="KW-0326">Glycosidase</keyword>
<dbReference type="EMBL" id="KN824301">
    <property type="protein sequence ID" value="KIM27156.1"/>
    <property type="molecule type" value="Genomic_DNA"/>
</dbReference>
<gene>
    <name evidence="19" type="ORF">M408DRAFT_330259</name>
</gene>
<evidence type="ECO:0000256" key="17">
    <source>
        <dbReference type="SAM" id="Phobius"/>
    </source>
</evidence>
<dbReference type="GO" id="GO:0009251">
    <property type="term" value="P:glucan catabolic process"/>
    <property type="evidence" value="ECO:0007669"/>
    <property type="project" value="TreeGrafter"/>
</dbReference>
<dbReference type="GO" id="GO:0004338">
    <property type="term" value="F:glucan exo-1,3-beta-glucosidase activity"/>
    <property type="evidence" value="ECO:0007669"/>
    <property type="project" value="UniProtKB-EC"/>
</dbReference>
<dbReference type="Proteomes" id="UP000054097">
    <property type="component" value="Unassembled WGS sequence"/>
</dbReference>
<dbReference type="OrthoDB" id="62120at2759"/>
<keyword evidence="4 17" id="KW-0812">Transmembrane</keyword>
<dbReference type="InterPro" id="IPR001547">
    <property type="entry name" value="Glyco_hydro_5"/>
</dbReference>
<evidence type="ECO:0000256" key="8">
    <source>
        <dbReference type="ARBA" id="ARBA00023136"/>
    </source>
</evidence>
<keyword evidence="5 19" id="KW-0378">Hydrolase</keyword>
<keyword evidence="3" id="KW-1003">Cell membrane</keyword>
<keyword evidence="7 17" id="KW-1133">Transmembrane helix</keyword>
<keyword evidence="9" id="KW-0325">Glycoprotein</keyword>
<evidence type="ECO:0000256" key="3">
    <source>
        <dbReference type="ARBA" id="ARBA00022475"/>
    </source>
</evidence>
<evidence type="ECO:0000256" key="14">
    <source>
        <dbReference type="ARBA" id="ARBA00038929"/>
    </source>
</evidence>
<evidence type="ECO:0000256" key="15">
    <source>
        <dbReference type="ARBA" id="ARBA00041260"/>
    </source>
</evidence>
<evidence type="ECO:0000256" key="5">
    <source>
        <dbReference type="ARBA" id="ARBA00022801"/>
    </source>
</evidence>
<evidence type="ECO:0000256" key="11">
    <source>
        <dbReference type="ARBA" id="ARBA00023316"/>
    </source>
</evidence>
<evidence type="ECO:0000256" key="9">
    <source>
        <dbReference type="ARBA" id="ARBA00023180"/>
    </source>
</evidence>
<dbReference type="HOGENOM" id="CLU_004624_6_1_1"/>
<evidence type="ECO:0000256" key="7">
    <source>
        <dbReference type="ARBA" id="ARBA00022989"/>
    </source>
</evidence>
<feature type="region of interest" description="Disordered" evidence="16">
    <location>
        <begin position="139"/>
        <end position="175"/>
    </location>
</feature>
<keyword evidence="11" id="KW-0961">Cell wall biogenesis/degradation</keyword>
<dbReference type="AlphaFoldDB" id="A0A0C3B6T5"/>
<dbReference type="GO" id="GO:0009986">
    <property type="term" value="C:cell surface"/>
    <property type="evidence" value="ECO:0007669"/>
    <property type="project" value="TreeGrafter"/>
</dbReference>
<evidence type="ECO:0000259" key="18">
    <source>
        <dbReference type="Pfam" id="PF00150"/>
    </source>
</evidence>
<sequence>MSQNRVPYDPLLDSPYGSNSNLNAGNTDFGAPAPHFVGTAYTTSTFGASEPPSAHGSVSALRDNNGGYAYPPKLAGGAPYRDDFANSTRELNEKNDFYEPPRKKTKKKGVFWALGCCALLIIAAAVIVPVYFFVIKPKTGSSSSSGSTGSSNGNGGSSTNGGNGQTVITTGGDGSTVTKADGTTFKYNNTFGGYWVYDVNNPLNNSARAQSWSPPLSEQWQFGVDRIYGVNLGGWLNLEPFISPALYEPFYPLAVDEWTLCEQLMARDGNLDAIVNHYETFITEEDFAQIAAAGLNWVRIPIAFWAIEVYPGEPYLPKTSWTYFLKAVEWARKYGIRINLDLHAVPGSQNGWNHSGKLGDINFLRGVMGVANAQRTLDYIRIIAEFISQPEYRDVIPFFGILNEPQAHSFDTTLPDVIPRETFRSFYAEAYKIIRTAGGSGQGNGPVMSIHDGYFGLTDWVGFLDGADRLALDTHPYLVFGTVTAGEPAAFATAPCERWSADFGTSASSFGITAAGEWSYAINDCGLYVNAVGKGTRYEGTYAEGLPNLGSCGRWNDYTTWDATVKAGLQQVSASTMDSLGDWFFWTWRIGESSATGKVEAPFWSYKLSIQEGWAVTDPRTSVGQCQRLGSVVNAFYTNGGALSSAQVGQGVTDAIGGVASLGTHPWPPTEVGLFANAALLPTYTATGPIPTLPVPSQPSGTPAPTATTNYGSGWANPADTELMHVPINGCAYPNAWNATTADIPSC</sequence>
<feature type="compositionally biased region" description="Gly residues" evidence="16">
    <location>
        <begin position="152"/>
        <end position="164"/>
    </location>
</feature>
<protein>
    <recommendedName>
        <fullName evidence="14">glucan 1,3-beta-glucosidase</fullName>
        <ecNumber evidence="14">3.2.1.58</ecNumber>
    </recommendedName>
    <alternativeName>
        <fullName evidence="15">Exo-1,3-beta-glucanase D</fullName>
    </alternativeName>
</protein>
<evidence type="ECO:0000256" key="6">
    <source>
        <dbReference type="ARBA" id="ARBA00022968"/>
    </source>
</evidence>
<reference evidence="19 20" key="1">
    <citation type="submission" date="2014-04" db="EMBL/GenBank/DDBJ databases">
        <authorList>
            <consortium name="DOE Joint Genome Institute"/>
            <person name="Kuo A."/>
            <person name="Zuccaro A."/>
            <person name="Kohler A."/>
            <person name="Nagy L.G."/>
            <person name="Floudas D."/>
            <person name="Copeland A."/>
            <person name="Barry K.W."/>
            <person name="Cichocki N."/>
            <person name="Veneault-Fourrey C."/>
            <person name="LaButti K."/>
            <person name="Lindquist E.A."/>
            <person name="Lipzen A."/>
            <person name="Lundell T."/>
            <person name="Morin E."/>
            <person name="Murat C."/>
            <person name="Sun H."/>
            <person name="Tunlid A."/>
            <person name="Henrissat B."/>
            <person name="Grigoriev I.V."/>
            <person name="Hibbett D.S."/>
            <person name="Martin F."/>
            <person name="Nordberg H.P."/>
            <person name="Cantor M.N."/>
            <person name="Hua S.X."/>
        </authorList>
    </citation>
    <scope>NUCLEOTIDE SEQUENCE [LARGE SCALE GENOMIC DNA]</scope>
    <source>
        <strain evidence="19 20">MAFF 305830</strain>
    </source>
</reference>
<comment type="similarity">
    <text evidence="2">Belongs to the glycosyl hydrolase 5 (cellulase A) family.</text>
</comment>
<dbReference type="GO" id="GO:0005576">
    <property type="term" value="C:extracellular region"/>
    <property type="evidence" value="ECO:0007669"/>
    <property type="project" value="TreeGrafter"/>
</dbReference>
<dbReference type="GO" id="GO:0005886">
    <property type="term" value="C:plasma membrane"/>
    <property type="evidence" value="ECO:0007669"/>
    <property type="project" value="UniProtKB-SubCell"/>
</dbReference>
<evidence type="ECO:0000256" key="16">
    <source>
        <dbReference type="SAM" id="MobiDB-lite"/>
    </source>
</evidence>
<comment type="catalytic activity">
    <reaction evidence="12">
        <text>Successive hydrolysis of beta-D-glucose units from the non-reducing ends of (1-&gt;3)-beta-D-glucans, releasing alpha-glucose.</text>
        <dbReference type="EC" id="3.2.1.58"/>
    </reaction>
</comment>
<evidence type="ECO:0000256" key="10">
    <source>
        <dbReference type="ARBA" id="ARBA00023295"/>
    </source>
</evidence>
<dbReference type="InterPro" id="IPR050386">
    <property type="entry name" value="Glycosyl_hydrolase_5"/>
</dbReference>
<evidence type="ECO:0000256" key="4">
    <source>
        <dbReference type="ARBA" id="ARBA00022692"/>
    </source>
</evidence>
<dbReference type="PANTHER" id="PTHR31297">
    <property type="entry name" value="GLUCAN ENDO-1,6-BETA-GLUCOSIDASE B"/>
    <property type="match status" value="1"/>
</dbReference>
<comment type="subcellular location">
    <subcellularLocation>
        <location evidence="1">Cell membrane</location>
        <topology evidence="1">Single-pass type II membrane protein</topology>
    </subcellularLocation>
</comment>
<evidence type="ECO:0000256" key="13">
    <source>
        <dbReference type="ARBA" id="ARBA00037126"/>
    </source>
</evidence>
<evidence type="ECO:0000256" key="2">
    <source>
        <dbReference type="ARBA" id="ARBA00005641"/>
    </source>
</evidence>
<organism evidence="19 20">
    <name type="scientific">Serendipita vermifera MAFF 305830</name>
    <dbReference type="NCBI Taxonomy" id="933852"/>
    <lineage>
        <taxon>Eukaryota</taxon>
        <taxon>Fungi</taxon>
        <taxon>Dikarya</taxon>
        <taxon>Basidiomycota</taxon>
        <taxon>Agaricomycotina</taxon>
        <taxon>Agaricomycetes</taxon>
        <taxon>Sebacinales</taxon>
        <taxon>Serendipitaceae</taxon>
        <taxon>Serendipita</taxon>
    </lineage>
</organism>
<proteinExistence type="inferred from homology"/>
<dbReference type="EC" id="3.2.1.58" evidence="14"/>
<dbReference type="PANTHER" id="PTHR31297:SF34">
    <property type="entry name" value="GLUCAN 1,3-BETA-GLUCOSIDASE 2"/>
    <property type="match status" value="1"/>
</dbReference>
<feature type="transmembrane region" description="Helical" evidence="17">
    <location>
        <begin position="110"/>
        <end position="134"/>
    </location>
</feature>
<dbReference type="STRING" id="933852.A0A0C3B6T5"/>
<accession>A0A0C3B6T5</accession>
<dbReference type="SUPFAM" id="SSF51445">
    <property type="entry name" value="(Trans)glycosidases"/>
    <property type="match status" value="1"/>
</dbReference>
<feature type="compositionally biased region" description="Low complexity" evidence="16">
    <location>
        <begin position="139"/>
        <end position="151"/>
    </location>
</feature>
<keyword evidence="6" id="KW-0735">Signal-anchor</keyword>
<dbReference type="GO" id="GO:0071555">
    <property type="term" value="P:cell wall organization"/>
    <property type="evidence" value="ECO:0007669"/>
    <property type="project" value="UniProtKB-KW"/>
</dbReference>
<dbReference type="Pfam" id="PF00150">
    <property type="entry name" value="Cellulase"/>
    <property type="match status" value="1"/>
</dbReference>
<keyword evidence="8 17" id="KW-0472">Membrane</keyword>
<name>A0A0C3B6T5_SERVB</name>
<reference evidence="20" key="2">
    <citation type="submission" date="2015-01" db="EMBL/GenBank/DDBJ databases">
        <title>Evolutionary Origins and Diversification of the Mycorrhizal Mutualists.</title>
        <authorList>
            <consortium name="DOE Joint Genome Institute"/>
            <consortium name="Mycorrhizal Genomics Consortium"/>
            <person name="Kohler A."/>
            <person name="Kuo A."/>
            <person name="Nagy L.G."/>
            <person name="Floudas D."/>
            <person name="Copeland A."/>
            <person name="Barry K.W."/>
            <person name="Cichocki N."/>
            <person name="Veneault-Fourrey C."/>
            <person name="LaButti K."/>
            <person name="Lindquist E.A."/>
            <person name="Lipzen A."/>
            <person name="Lundell T."/>
            <person name="Morin E."/>
            <person name="Murat C."/>
            <person name="Riley R."/>
            <person name="Ohm R."/>
            <person name="Sun H."/>
            <person name="Tunlid A."/>
            <person name="Henrissat B."/>
            <person name="Grigoriev I.V."/>
            <person name="Hibbett D.S."/>
            <person name="Martin F."/>
        </authorList>
    </citation>
    <scope>NUCLEOTIDE SEQUENCE [LARGE SCALE GENOMIC DNA]</scope>
    <source>
        <strain evidence="20">MAFF 305830</strain>
    </source>
</reference>
<keyword evidence="20" id="KW-1185">Reference proteome</keyword>
<evidence type="ECO:0000256" key="12">
    <source>
        <dbReference type="ARBA" id="ARBA00036824"/>
    </source>
</evidence>
<evidence type="ECO:0000313" key="20">
    <source>
        <dbReference type="Proteomes" id="UP000054097"/>
    </source>
</evidence>
<evidence type="ECO:0000256" key="1">
    <source>
        <dbReference type="ARBA" id="ARBA00004401"/>
    </source>
</evidence>
<dbReference type="Gene3D" id="3.20.20.80">
    <property type="entry name" value="Glycosidases"/>
    <property type="match status" value="1"/>
</dbReference>
<evidence type="ECO:0000313" key="19">
    <source>
        <dbReference type="EMBL" id="KIM27156.1"/>
    </source>
</evidence>
<comment type="function">
    <text evidence="13">Glucosidase involved in the degradation of cellulosic biomass. Active on lichenan.</text>
</comment>